<dbReference type="Proteomes" id="UP000472265">
    <property type="component" value="Chromosome 1"/>
</dbReference>
<dbReference type="AlphaFoldDB" id="A0A671UD12"/>
<reference evidence="8" key="1">
    <citation type="submission" date="2021-04" db="EMBL/GenBank/DDBJ databases">
        <authorList>
            <consortium name="Wellcome Sanger Institute Data Sharing"/>
        </authorList>
    </citation>
    <scope>NUCLEOTIDE SEQUENCE [LARGE SCALE GENOMIC DNA]</scope>
</reference>
<keyword evidence="9" id="KW-1185">Reference proteome</keyword>
<protein>
    <submittedName>
        <fullName evidence="8">UTP6 small subunit processome component</fullName>
    </submittedName>
</protein>
<dbReference type="InterPro" id="IPR011990">
    <property type="entry name" value="TPR-like_helical_dom_sf"/>
</dbReference>
<keyword evidence="4" id="KW-0677">Repeat</keyword>
<reference evidence="8" key="3">
    <citation type="submission" date="2025-09" db="UniProtKB">
        <authorList>
            <consortium name="Ensembl"/>
        </authorList>
    </citation>
    <scope>IDENTIFICATION</scope>
</reference>
<dbReference type="InterPro" id="IPR003107">
    <property type="entry name" value="HAT"/>
</dbReference>
<evidence type="ECO:0000256" key="1">
    <source>
        <dbReference type="ARBA" id="ARBA00004604"/>
    </source>
</evidence>
<reference evidence="8" key="2">
    <citation type="submission" date="2025-08" db="UniProtKB">
        <authorList>
            <consortium name="Ensembl"/>
        </authorList>
    </citation>
    <scope>IDENTIFICATION</scope>
</reference>
<evidence type="ECO:0000259" key="6">
    <source>
        <dbReference type="Pfam" id="PF08640"/>
    </source>
</evidence>
<dbReference type="SUPFAM" id="SSF48452">
    <property type="entry name" value="TPR-like"/>
    <property type="match status" value="2"/>
</dbReference>
<dbReference type="GO" id="GO:0030515">
    <property type="term" value="F:snoRNA binding"/>
    <property type="evidence" value="ECO:0007669"/>
    <property type="project" value="InterPro"/>
</dbReference>
<gene>
    <name evidence="8" type="primary">UTP6</name>
    <name evidence="8" type="synonym">utp6</name>
</gene>
<dbReference type="InterPro" id="IPR056907">
    <property type="entry name" value="UTP6_C"/>
</dbReference>
<dbReference type="SMART" id="SM00386">
    <property type="entry name" value="HAT"/>
    <property type="match status" value="4"/>
</dbReference>
<dbReference type="PANTHER" id="PTHR23271:SF1">
    <property type="entry name" value="U3 SMALL NUCLEOLAR RNA-ASSOCIATED PROTEIN 6 HOMOLOG"/>
    <property type="match status" value="1"/>
</dbReference>
<dbReference type="Ensembl" id="ENSSAUT00010012604.1">
    <property type="protein sequence ID" value="ENSSAUP00010011840.1"/>
    <property type="gene ID" value="ENSSAUG00010003949.1"/>
</dbReference>
<sequence length="501" mass="58890">MAEIVQQRIEDRIPELEQLERVGLFTKKEVKSIIKRATALEYKLHRLIVNKEDFIAYVQYEINILELVKKRRAHIHYQFKIEEIEFPIIHRINSVFRRATKKWKDDVQLWLSHVAFCKKWATKGQISKVFSAMLAIHPDKPALWIMAAKSELEDRSSSESARHLFLRALRFHPNNKKVYQEYFRMELLHCEKLRKQKAELEKAEMDLVSVSQIENKLWETHVQKHSLYIQCLNTQAEFVISLLNIAAIFDFTKELQDLILQDLQANHTEDSLTWDFMAKRELEAPSAGEELQTAKGRASDISRREERCCQVYEEGVKSLNTGRSSYIHREKRCDVAQKILSPSRQHSVLSSKMRTARRQFCFLVCSQRGLLSAVPAVAMEMKESYLDWSYSTGGYKKARKTFTSLQENRPLSKAFFNTMIEIEKQQETPKMNYLRDYYERALQEFGTSDDDLWLQYIQEELGPLGQPENCGKVHWRAMKFLEGESVERFTSKYTLLQTGHL</sequence>
<dbReference type="Pfam" id="PF08640">
    <property type="entry name" value="U3_assoc_6"/>
    <property type="match status" value="1"/>
</dbReference>
<evidence type="ECO:0000313" key="8">
    <source>
        <dbReference type="Ensembl" id="ENSSAUP00010011840.1"/>
    </source>
</evidence>
<feature type="domain" description="U3 small nucleolar RNA-associated protein 6 N-terminal" evidence="6">
    <location>
        <begin position="9"/>
        <end position="91"/>
    </location>
</feature>
<accession>A0A671UD12</accession>
<keyword evidence="5" id="KW-0539">Nucleus</keyword>
<evidence type="ECO:0000313" key="9">
    <source>
        <dbReference type="Proteomes" id="UP000472265"/>
    </source>
</evidence>
<dbReference type="GO" id="GO:0000462">
    <property type="term" value="P:maturation of SSU-rRNA from tricistronic rRNA transcript (SSU-rRNA, 5.8S rRNA, LSU-rRNA)"/>
    <property type="evidence" value="ECO:0007669"/>
    <property type="project" value="InterPro"/>
</dbReference>
<dbReference type="Gene3D" id="1.25.40.10">
    <property type="entry name" value="Tetratricopeptide repeat domain"/>
    <property type="match status" value="2"/>
</dbReference>
<dbReference type="Pfam" id="PF24892">
    <property type="entry name" value="UTP6_C"/>
    <property type="match status" value="1"/>
</dbReference>
<organism evidence="8 9">
    <name type="scientific">Sparus aurata</name>
    <name type="common">Gilthead sea bream</name>
    <dbReference type="NCBI Taxonomy" id="8175"/>
    <lineage>
        <taxon>Eukaryota</taxon>
        <taxon>Metazoa</taxon>
        <taxon>Chordata</taxon>
        <taxon>Craniata</taxon>
        <taxon>Vertebrata</taxon>
        <taxon>Euteleostomi</taxon>
        <taxon>Actinopterygii</taxon>
        <taxon>Neopterygii</taxon>
        <taxon>Teleostei</taxon>
        <taxon>Neoteleostei</taxon>
        <taxon>Acanthomorphata</taxon>
        <taxon>Eupercaria</taxon>
        <taxon>Spariformes</taxon>
        <taxon>Sparidae</taxon>
        <taxon>Sparus</taxon>
    </lineage>
</organism>
<evidence type="ECO:0000256" key="2">
    <source>
        <dbReference type="ARBA" id="ARBA00010734"/>
    </source>
</evidence>
<dbReference type="InterPro" id="IPR055347">
    <property type="entry name" value="UTP6_N"/>
</dbReference>
<evidence type="ECO:0000256" key="5">
    <source>
        <dbReference type="ARBA" id="ARBA00023242"/>
    </source>
</evidence>
<evidence type="ECO:0000256" key="4">
    <source>
        <dbReference type="ARBA" id="ARBA00022737"/>
    </source>
</evidence>
<comment type="similarity">
    <text evidence="2">Belongs to the UTP6 family.</text>
</comment>
<comment type="subcellular location">
    <subcellularLocation>
        <location evidence="1">Nucleus</location>
        <location evidence="1">Nucleolus</location>
    </subcellularLocation>
</comment>
<keyword evidence="3" id="KW-0698">rRNA processing</keyword>
<evidence type="ECO:0000256" key="3">
    <source>
        <dbReference type="ARBA" id="ARBA00022552"/>
    </source>
</evidence>
<dbReference type="GO" id="GO:0032040">
    <property type="term" value="C:small-subunit processome"/>
    <property type="evidence" value="ECO:0007669"/>
    <property type="project" value="TreeGrafter"/>
</dbReference>
<name>A0A671UD12_SPAAU</name>
<proteinExistence type="inferred from homology"/>
<feature type="domain" description="U3 small nucleolar RNA-associated protein 6 homolog C-terminal" evidence="7">
    <location>
        <begin position="367"/>
        <end position="481"/>
    </location>
</feature>
<dbReference type="PANTHER" id="PTHR23271">
    <property type="entry name" value="HEPATOCELLULAR CARCINOMA-ASSOCIATED ANTIGEN 66"/>
    <property type="match status" value="1"/>
</dbReference>
<dbReference type="InterPro" id="IPR013949">
    <property type="entry name" value="Utp6"/>
</dbReference>
<evidence type="ECO:0000259" key="7">
    <source>
        <dbReference type="Pfam" id="PF24892"/>
    </source>
</evidence>
<dbReference type="GeneTree" id="ENSGT00390000016493"/>
<dbReference type="GO" id="GO:0034388">
    <property type="term" value="C:Pwp2p-containing subcomplex of 90S preribosome"/>
    <property type="evidence" value="ECO:0007669"/>
    <property type="project" value="TreeGrafter"/>
</dbReference>